<dbReference type="GO" id="GO:0000981">
    <property type="term" value="F:DNA-binding transcription factor activity, RNA polymerase II-specific"/>
    <property type="evidence" value="ECO:0007669"/>
    <property type="project" value="InterPro"/>
</dbReference>
<sequence>MVSRSRSSAMSPRSPKVSKPSRKSRLRLSCHDCFKAKVKCNKARPGCARCLTIGRECGYVEYDKDGNVVGNTGCEPEANGLLYAVRDDNSFDTFPGHGQDWNPALTAAEENMGPAIPGPDVLGGGLGLSGSIGASCYADSNNPPLSMPFSQYPSQLGTNAELDTPNPAHWAVQHQACECVGYCLRELERLQVVSDGGGTDMLDLDDMFALSTSALDECSALLMCETCIQTTGRQALETLAGSTLIRISYLYLDEACRVLQSQNGQERAAQRTRLTQSLARFDGVCGAYAQMLAGSGMGAEAGGVVITPMMEHLGERLKVLRAVCDWRVGAV</sequence>
<evidence type="ECO:0000256" key="3">
    <source>
        <dbReference type="ARBA" id="ARBA00023163"/>
    </source>
</evidence>
<dbReference type="InterPro" id="IPR050675">
    <property type="entry name" value="OAF3"/>
</dbReference>
<dbReference type="Gene3D" id="4.10.240.10">
    <property type="entry name" value="Zn(2)-C6 fungal-type DNA-binding domain"/>
    <property type="match status" value="1"/>
</dbReference>
<dbReference type="CDD" id="cd00067">
    <property type="entry name" value="GAL4"/>
    <property type="match status" value="1"/>
</dbReference>
<accession>A0AAD4EW92</accession>
<gene>
    <name evidence="7" type="ORF">NEMBOFW57_004873</name>
</gene>
<comment type="caution">
    <text evidence="7">The sequence shown here is derived from an EMBL/GenBank/DDBJ whole genome shotgun (WGS) entry which is preliminary data.</text>
</comment>
<feature type="region of interest" description="Disordered" evidence="5">
    <location>
        <begin position="1"/>
        <end position="23"/>
    </location>
</feature>
<dbReference type="PANTHER" id="PTHR31069">
    <property type="entry name" value="OLEATE-ACTIVATED TRANSCRIPTION FACTOR 1-RELATED"/>
    <property type="match status" value="1"/>
</dbReference>
<dbReference type="GO" id="GO:0008270">
    <property type="term" value="F:zinc ion binding"/>
    <property type="evidence" value="ECO:0007669"/>
    <property type="project" value="InterPro"/>
</dbReference>
<dbReference type="PANTHER" id="PTHR31069:SF32">
    <property type="entry name" value="ARGININE METABOLISM REGULATION PROTEIN II"/>
    <property type="match status" value="1"/>
</dbReference>
<organism evidence="7 8">
    <name type="scientific">Staphylotrichum longicolle</name>
    <dbReference type="NCBI Taxonomy" id="669026"/>
    <lineage>
        <taxon>Eukaryota</taxon>
        <taxon>Fungi</taxon>
        <taxon>Dikarya</taxon>
        <taxon>Ascomycota</taxon>
        <taxon>Pezizomycotina</taxon>
        <taxon>Sordariomycetes</taxon>
        <taxon>Sordariomycetidae</taxon>
        <taxon>Sordariales</taxon>
        <taxon>Chaetomiaceae</taxon>
        <taxon>Staphylotrichum</taxon>
    </lineage>
</organism>
<evidence type="ECO:0000259" key="6">
    <source>
        <dbReference type="PROSITE" id="PS50048"/>
    </source>
</evidence>
<dbReference type="PROSITE" id="PS50048">
    <property type="entry name" value="ZN2_CY6_FUNGAL_2"/>
    <property type="match status" value="1"/>
</dbReference>
<evidence type="ECO:0000256" key="2">
    <source>
        <dbReference type="ARBA" id="ARBA00023125"/>
    </source>
</evidence>
<dbReference type="SUPFAM" id="SSF57701">
    <property type="entry name" value="Zn2/Cys6 DNA-binding domain"/>
    <property type="match status" value="1"/>
</dbReference>
<dbReference type="PRINTS" id="PR00755">
    <property type="entry name" value="AFLATOXINBRP"/>
</dbReference>
<reference evidence="7" key="1">
    <citation type="submission" date="2023-02" db="EMBL/GenBank/DDBJ databases">
        <authorList>
            <person name="Palmer J.M."/>
        </authorList>
    </citation>
    <scope>NUCLEOTIDE SEQUENCE</scope>
    <source>
        <strain evidence="7">FW57</strain>
    </source>
</reference>
<dbReference type="SMART" id="SM00066">
    <property type="entry name" value="GAL4"/>
    <property type="match status" value="1"/>
</dbReference>
<dbReference type="AlphaFoldDB" id="A0AAD4EW92"/>
<evidence type="ECO:0000256" key="4">
    <source>
        <dbReference type="ARBA" id="ARBA00023242"/>
    </source>
</evidence>
<evidence type="ECO:0000313" key="8">
    <source>
        <dbReference type="Proteomes" id="UP001197093"/>
    </source>
</evidence>
<keyword evidence="8" id="KW-1185">Reference proteome</keyword>
<evidence type="ECO:0000256" key="5">
    <source>
        <dbReference type="SAM" id="MobiDB-lite"/>
    </source>
</evidence>
<proteinExistence type="predicted"/>
<dbReference type="EMBL" id="JAHCVI010000002">
    <property type="protein sequence ID" value="KAG7288520.1"/>
    <property type="molecule type" value="Genomic_DNA"/>
</dbReference>
<keyword evidence="4" id="KW-0539">Nucleus</keyword>
<feature type="compositionally biased region" description="Low complexity" evidence="5">
    <location>
        <begin position="1"/>
        <end position="18"/>
    </location>
</feature>
<evidence type="ECO:0000313" key="7">
    <source>
        <dbReference type="EMBL" id="KAG7288520.1"/>
    </source>
</evidence>
<protein>
    <recommendedName>
        <fullName evidence="6">Zn(2)-C6 fungal-type domain-containing protein</fullName>
    </recommendedName>
</protein>
<dbReference type="InterPro" id="IPR036864">
    <property type="entry name" value="Zn2-C6_fun-type_DNA-bd_sf"/>
</dbReference>
<keyword evidence="2" id="KW-0238">DNA-binding</keyword>
<feature type="domain" description="Zn(2)-C6 fungal-type" evidence="6">
    <location>
        <begin position="29"/>
        <end position="59"/>
    </location>
</feature>
<dbReference type="InterPro" id="IPR001138">
    <property type="entry name" value="Zn2Cys6_DnaBD"/>
</dbReference>
<name>A0AAD4EW92_9PEZI</name>
<dbReference type="Pfam" id="PF00172">
    <property type="entry name" value="Zn_clus"/>
    <property type="match status" value="1"/>
</dbReference>
<keyword evidence="1" id="KW-0805">Transcription regulation</keyword>
<keyword evidence="3" id="KW-0804">Transcription</keyword>
<dbReference type="GO" id="GO:0003677">
    <property type="term" value="F:DNA binding"/>
    <property type="evidence" value="ECO:0007669"/>
    <property type="project" value="UniProtKB-KW"/>
</dbReference>
<evidence type="ECO:0000256" key="1">
    <source>
        <dbReference type="ARBA" id="ARBA00023015"/>
    </source>
</evidence>
<dbReference type="Proteomes" id="UP001197093">
    <property type="component" value="Unassembled WGS sequence"/>
</dbReference>